<evidence type="ECO:0000313" key="3">
    <source>
        <dbReference type="EMBL" id="NEY82733.1"/>
    </source>
</evidence>
<comment type="caution">
    <text evidence="3">The sequence shown here is derived from an EMBL/GenBank/DDBJ whole genome shotgun (WGS) entry which is preliminary data.</text>
</comment>
<evidence type="ECO:0000313" key="5">
    <source>
        <dbReference type="Proteomes" id="UP000570010"/>
    </source>
</evidence>
<gene>
    <name evidence="3" type="ORF">G4D64_14770</name>
    <name evidence="2" type="ORF">H1Z61_14815</name>
</gene>
<keyword evidence="1" id="KW-0472">Membrane</keyword>
<organism evidence="3 4">
    <name type="scientific">Bacillus aquiflavi</name>
    <dbReference type="NCBI Taxonomy" id="2672567"/>
    <lineage>
        <taxon>Bacteria</taxon>
        <taxon>Bacillati</taxon>
        <taxon>Bacillota</taxon>
        <taxon>Bacilli</taxon>
        <taxon>Bacillales</taxon>
        <taxon>Bacillaceae</taxon>
        <taxon>Bacillus</taxon>
    </lineage>
</organism>
<evidence type="ECO:0000256" key="1">
    <source>
        <dbReference type="SAM" id="Phobius"/>
    </source>
</evidence>
<proteinExistence type="predicted"/>
<protein>
    <submittedName>
        <fullName evidence="3">Uncharacterized protein</fullName>
    </submittedName>
</protein>
<name>A0A6B3W436_9BACI</name>
<accession>A0A6B3W436</accession>
<feature type="transmembrane region" description="Helical" evidence="1">
    <location>
        <begin position="7"/>
        <end position="27"/>
    </location>
</feature>
<evidence type="ECO:0000313" key="2">
    <source>
        <dbReference type="EMBL" id="MBA4538368.1"/>
    </source>
</evidence>
<dbReference type="Proteomes" id="UP000472971">
    <property type="component" value="Unassembled WGS sequence"/>
</dbReference>
<evidence type="ECO:0000313" key="4">
    <source>
        <dbReference type="Proteomes" id="UP000472971"/>
    </source>
</evidence>
<keyword evidence="4" id="KW-1185">Reference proteome</keyword>
<keyword evidence="1" id="KW-1133">Transmembrane helix</keyword>
<dbReference type="RefSeq" id="WP_163243132.1">
    <property type="nucleotide sequence ID" value="NZ_JAAIWN010000044.1"/>
</dbReference>
<dbReference type="Proteomes" id="UP000570010">
    <property type="component" value="Unassembled WGS sequence"/>
</dbReference>
<reference evidence="2 5" key="2">
    <citation type="submission" date="2020-07" db="EMBL/GenBank/DDBJ databases">
        <authorList>
            <person name="Feng H."/>
        </authorList>
    </citation>
    <scope>NUCLEOTIDE SEQUENCE [LARGE SCALE GENOMIC DNA]</scope>
    <source>
        <strain evidence="5">s-12</strain>
        <strain evidence="2">S-12</strain>
    </source>
</reference>
<dbReference type="AlphaFoldDB" id="A0A6B3W436"/>
<keyword evidence="1" id="KW-0812">Transmembrane</keyword>
<sequence length="391" mass="45167">MTGKRKSIAALIAVFVVLAGGICFFFFKFGGHSAVTKKVDLNQPFASIIYSSSAVVGEGESHTIFVNKEGKIYDIKGEGVESNALIETKDHLIMNEKTSVNTINKKTNAIHSNRSTCEIYSGYGQSAGFLDDKNIYYAIFNQGYKDDFESYRSTIRWGMNSKNSCKDIEEYIITQGNDGQKIFLMTTDLEQDGAENLYLMTLELNGEKLKQKKTLLSEASIEIPFSNLLEYKNSLFFTYYHKQSDKSFIKLLEIHKQDAVIINDYILKEYLPSEDPTYYPFNMNSSTIVGNQLYFVDGFGNVYSFHLDSKEVNRQFSFLDYERDEYYYDEFIYFKNDDLYFFHYDRALNTHMIDQYSLNGERVARVKVPDLKQVISQGLTEQFIYDFKVID</sequence>
<reference evidence="3 4" key="1">
    <citation type="submission" date="2020-02" db="EMBL/GenBank/DDBJ databases">
        <title>Bacillus aquiflavi sp. nov., isolated from yellow water of strong flavor Chinese baijiu in Yibin region of China.</title>
        <authorList>
            <person name="Xie J."/>
        </authorList>
    </citation>
    <scope>NUCLEOTIDE SEQUENCE [LARGE SCALE GENOMIC DNA]</scope>
    <source>
        <strain evidence="3 4">3H-10</strain>
    </source>
</reference>
<dbReference type="EMBL" id="JAAIWN010000044">
    <property type="protein sequence ID" value="NEY82733.1"/>
    <property type="molecule type" value="Genomic_DNA"/>
</dbReference>
<dbReference type="EMBL" id="JACEIO010000042">
    <property type="protein sequence ID" value="MBA4538368.1"/>
    <property type="molecule type" value="Genomic_DNA"/>
</dbReference>